<evidence type="ECO:0000259" key="2">
    <source>
        <dbReference type="Pfam" id="PF13847"/>
    </source>
</evidence>
<evidence type="ECO:0000313" key="3">
    <source>
        <dbReference type="EMBL" id="KAG2213226.1"/>
    </source>
</evidence>
<dbReference type="GO" id="GO:0008168">
    <property type="term" value="F:methyltransferase activity"/>
    <property type="evidence" value="ECO:0007669"/>
    <property type="project" value="TreeGrafter"/>
</dbReference>
<comment type="caution">
    <text evidence="3">The sequence shown here is derived from an EMBL/GenBank/DDBJ whole genome shotgun (WGS) entry which is preliminary data.</text>
</comment>
<organism evidence="3 4">
    <name type="scientific">Mucor plumbeus</name>
    <dbReference type="NCBI Taxonomy" id="97098"/>
    <lineage>
        <taxon>Eukaryota</taxon>
        <taxon>Fungi</taxon>
        <taxon>Fungi incertae sedis</taxon>
        <taxon>Mucoromycota</taxon>
        <taxon>Mucoromycotina</taxon>
        <taxon>Mucoromycetes</taxon>
        <taxon>Mucorales</taxon>
        <taxon>Mucorineae</taxon>
        <taxon>Mucoraceae</taxon>
        <taxon>Mucor</taxon>
    </lineage>
</organism>
<protein>
    <recommendedName>
        <fullName evidence="2">Methyltransferase domain-containing protein</fullName>
    </recommendedName>
</protein>
<feature type="compositionally biased region" description="Low complexity" evidence="1">
    <location>
        <begin position="1"/>
        <end position="15"/>
    </location>
</feature>
<dbReference type="OrthoDB" id="2013972at2759"/>
<gene>
    <name evidence="3" type="ORF">INT46_001587</name>
</gene>
<dbReference type="InterPro" id="IPR025714">
    <property type="entry name" value="Methyltranfer_dom"/>
</dbReference>
<dbReference type="PANTHER" id="PTHR43591">
    <property type="entry name" value="METHYLTRANSFERASE"/>
    <property type="match status" value="1"/>
</dbReference>
<dbReference type="Gene3D" id="3.40.50.150">
    <property type="entry name" value="Vaccinia Virus protein VP39"/>
    <property type="match status" value="1"/>
</dbReference>
<dbReference type="AlphaFoldDB" id="A0A8H7RP06"/>
<name>A0A8H7RP06_9FUNG</name>
<feature type="compositionally biased region" description="Low complexity" evidence="1">
    <location>
        <begin position="24"/>
        <end position="41"/>
    </location>
</feature>
<dbReference type="Proteomes" id="UP000650833">
    <property type="component" value="Unassembled WGS sequence"/>
</dbReference>
<feature type="domain" description="Methyltransferase" evidence="2">
    <location>
        <begin position="111"/>
        <end position="215"/>
    </location>
</feature>
<keyword evidence="4" id="KW-1185">Reference proteome</keyword>
<dbReference type="SUPFAM" id="SSF53335">
    <property type="entry name" value="S-adenosyl-L-methionine-dependent methyltransferases"/>
    <property type="match status" value="1"/>
</dbReference>
<dbReference type="CDD" id="cd02440">
    <property type="entry name" value="AdoMet_MTases"/>
    <property type="match status" value="1"/>
</dbReference>
<reference evidence="3" key="1">
    <citation type="submission" date="2020-12" db="EMBL/GenBank/DDBJ databases">
        <title>Metabolic potential, ecology and presence of endohyphal bacteria is reflected in genomic diversity of Mucoromycotina.</title>
        <authorList>
            <person name="Muszewska A."/>
            <person name="Okrasinska A."/>
            <person name="Steczkiewicz K."/>
            <person name="Drgas O."/>
            <person name="Orlowska M."/>
            <person name="Perlinska-Lenart U."/>
            <person name="Aleksandrzak-Piekarczyk T."/>
            <person name="Szatraj K."/>
            <person name="Zielenkiewicz U."/>
            <person name="Pilsyk S."/>
            <person name="Malc E."/>
            <person name="Mieczkowski P."/>
            <person name="Kruszewska J.S."/>
            <person name="Biernat P."/>
            <person name="Pawlowska J."/>
        </authorList>
    </citation>
    <scope>NUCLEOTIDE SEQUENCE</scope>
    <source>
        <strain evidence="3">CBS 226.32</strain>
    </source>
</reference>
<accession>A0A8H7RP06</accession>
<dbReference type="PANTHER" id="PTHR43591:SF24">
    <property type="entry name" value="2-METHOXY-6-POLYPRENYL-1,4-BENZOQUINOL METHYLASE, MITOCHONDRIAL"/>
    <property type="match status" value="1"/>
</dbReference>
<feature type="region of interest" description="Disordered" evidence="1">
    <location>
        <begin position="1"/>
        <end position="72"/>
    </location>
</feature>
<evidence type="ECO:0000256" key="1">
    <source>
        <dbReference type="SAM" id="MobiDB-lite"/>
    </source>
</evidence>
<evidence type="ECO:0000313" key="4">
    <source>
        <dbReference type="Proteomes" id="UP000650833"/>
    </source>
</evidence>
<feature type="compositionally biased region" description="Polar residues" evidence="1">
    <location>
        <begin position="44"/>
        <end position="67"/>
    </location>
</feature>
<dbReference type="Pfam" id="PF13847">
    <property type="entry name" value="Methyltransf_31"/>
    <property type="match status" value="1"/>
</dbReference>
<dbReference type="EMBL" id="JAEPRC010000040">
    <property type="protein sequence ID" value="KAG2213226.1"/>
    <property type="molecule type" value="Genomic_DNA"/>
</dbReference>
<dbReference type="InterPro" id="IPR029063">
    <property type="entry name" value="SAM-dependent_MTases_sf"/>
</dbReference>
<sequence>MGAKLSSSSSGFSKIKGIKINRDSSSSSNSATSSTISTNKSRTQKTQQILTNEQQLPSPRTSSTTSFDTRELPYATLKTEDDRMNANQFALKALFGGNYLEQVSKHIDFNSANTKVLDIGCGAGGWVMDMATEHPAAQFIGLDKVRLFPKTIRPANVSFEQRDVTLGLPYKDNTFDLVHMRLFLMAFNKFDYDECLKEVYRVTKPNGIFQLMEVEMIDDGDEVIRTFGAHMDRIMTANDQDALIARRLPAIMSESGFTPIQEVRQSIPLNNHPLAAEFLYIFDITFDTVKKIVFAVYDLSTEEEYQELKRKWLESRKNSSNSTWWCAAGQKKVEN</sequence>
<proteinExistence type="predicted"/>